<name>A0A5B1CFK1_9BACT</name>
<dbReference type="RefSeq" id="WP_238383135.1">
    <property type="nucleotide sequence ID" value="NZ_LWSK01000054.1"/>
</dbReference>
<accession>A0A5B1CFK1</accession>
<dbReference type="EMBL" id="VRLW01000001">
    <property type="protein sequence ID" value="KAA1259316.1"/>
    <property type="molecule type" value="Genomic_DNA"/>
</dbReference>
<feature type="region of interest" description="Disordered" evidence="1">
    <location>
        <begin position="32"/>
        <end position="55"/>
    </location>
</feature>
<organism evidence="2 3">
    <name type="scientific">Rubripirellula obstinata</name>
    <dbReference type="NCBI Taxonomy" id="406547"/>
    <lineage>
        <taxon>Bacteria</taxon>
        <taxon>Pseudomonadati</taxon>
        <taxon>Planctomycetota</taxon>
        <taxon>Planctomycetia</taxon>
        <taxon>Pirellulales</taxon>
        <taxon>Pirellulaceae</taxon>
        <taxon>Rubripirellula</taxon>
    </lineage>
</organism>
<dbReference type="AlphaFoldDB" id="A0A5B1CFK1"/>
<keyword evidence="3" id="KW-1185">Reference proteome</keyword>
<reference evidence="2 3" key="1">
    <citation type="submission" date="2019-08" db="EMBL/GenBank/DDBJ databases">
        <title>Deep-cultivation of Planctomycetes and their phenomic and genomic characterization uncovers novel biology.</title>
        <authorList>
            <person name="Wiegand S."/>
            <person name="Jogler M."/>
            <person name="Boedeker C."/>
            <person name="Pinto D."/>
            <person name="Vollmers J."/>
            <person name="Rivas-Marin E."/>
            <person name="Kohn T."/>
            <person name="Peeters S.H."/>
            <person name="Heuer A."/>
            <person name="Rast P."/>
            <person name="Oberbeckmann S."/>
            <person name="Bunk B."/>
            <person name="Jeske O."/>
            <person name="Meyerdierks A."/>
            <person name="Storesund J.E."/>
            <person name="Kallscheuer N."/>
            <person name="Luecker S."/>
            <person name="Lage O.M."/>
            <person name="Pohl T."/>
            <person name="Merkel B.J."/>
            <person name="Hornburger P."/>
            <person name="Mueller R.-W."/>
            <person name="Bruemmer F."/>
            <person name="Labrenz M."/>
            <person name="Spormann A.M."/>
            <person name="Op Den Camp H."/>
            <person name="Overmann J."/>
            <person name="Amann R."/>
            <person name="Jetten M.S.M."/>
            <person name="Mascher T."/>
            <person name="Medema M.H."/>
            <person name="Devos D.P."/>
            <person name="Kaster A.-K."/>
            <person name="Ovreas L."/>
            <person name="Rohde M."/>
            <person name="Galperin M.Y."/>
            <person name="Jogler C."/>
        </authorList>
    </citation>
    <scope>NUCLEOTIDE SEQUENCE [LARGE SCALE GENOMIC DNA]</scope>
    <source>
        <strain evidence="2 3">LF1</strain>
    </source>
</reference>
<feature type="compositionally biased region" description="Polar residues" evidence="1">
    <location>
        <begin position="39"/>
        <end position="55"/>
    </location>
</feature>
<proteinExistence type="predicted"/>
<evidence type="ECO:0000313" key="2">
    <source>
        <dbReference type="EMBL" id="KAA1259316.1"/>
    </source>
</evidence>
<gene>
    <name evidence="2" type="ORF">LF1_18460</name>
</gene>
<sequence>MAGGSLTHIAKQGCWCALLVTAFCAAHVDADEPRESPNHRGQSAHDQALDQTGSSSVALRDAAVKRLPMQRLTRTAQKRILDIAQSPTIYRQLPTQAIDCDQDMFLFLTRNPEVLVGMWDLMGITNVQCKRTGPYQLDASDGSGTTCRIDLVYGDPTTHIYIANGSYDGKLVARPIRGSGVFVVTSNYAHGPDGSTQVTGKIDCFLQLDSLGADLIARTFSGLIGRSADKNFVETARFMTQVSQASQRNPNAMLDVADRIPQVNDHTRREFAGVIEEAAIRARERVAVLLKRR</sequence>
<evidence type="ECO:0000256" key="1">
    <source>
        <dbReference type="SAM" id="MobiDB-lite"/>
    </source>
</evidence>
<protein>
    <submittedName>
        <fullName evidence="2">Uncharacterized protein</fullName>
    </submittedName>
</protein>
<dbReference type="Proteomes" id="UP000322699">
    <property type="component" value="Unassembled WGS sequence"/>
</dbReference>
<comment type="caution">
    <text evidence="2">The sequence shown here is derived from an EMBL/GenBank/DDBJ whole genome shotgun (WGS) entry which is preliminary data.</text>
</comment>
<evidence type="ECO:0000313" key="3">
    <source>
        <dbReference type="Proteomes" id="UP000322699"/>
    </source>
</evidence>